<dbReference type="InterPro" id="IPR032675">
    <property type="entry name" value="LRR_dom_sf"/>
</dbReference>
<dbReference type="InterPro" id="IPR042197">
    <property type="entry name" value="Apaf_helical"/>
</dbReference>
<dbReference type="Pfam" id="PF18052">
    <property type="entry name" value="Rx_N"/>
    <property type="match status" value="1"/>
</dbReference>
<dbReference type="Pfam" id="PF00931">
    <property type="entry name" value="NB-ARC"/>
    <property type="match status" value="1"/>
</dbReference>
<dbReference type="EMBL" id="CM007892">
    <property type="protein sequence ID" value="OTG32054.1"/>
    <property type="molecule type" value="Genomic_DNA"/>
</dbReference>
<dbReference type="AlphaFoldDB" id="A0A251V9D5"/>
<dbReference type="Gene3D" id="3.40.50.300">
    <property type="entry name" value="P-loop containing nucleotide triphosphate hydrolases"/>
    <property type="match status" value="1"/>
</dbReference>
<dbReference type="SUPFAM" id="SSF52540">
    <property type="entry name" value="P-loop containing nucleoside triphosphate hydrolases"/>
    <property type="match status" value="1"/>
</dbReference>
<dbReference type="PANTHER" id="PTHR36766">
    <property type="entry name" value="PLANT BROAD-SPECTRUM MILDEW RESISTANCE PROTEIN RPW8"/>
    <property type="match status" value="1"/>
</dbReference>
<feature type="domain" description="Disease resistance N-terminal" evidence="7">
    <location>
        <begin position="9"/>
        <end position="98"/>
    </location>
</feature>
<dbReference type="GO" id="GO:0005524">
    <property type="term" value="F:ATP binding"/>
    <property type="evidence" value="ECO:0007669"/>
    <property type="project" value="UniProtKB-KW"/>
</dbReference>
<dbReference type="OMA" id="ILMNDAD"/>
<evidence type="ECO:0000259" key="9">
    <source>
        <dbReference type="Pfam" id="PF25019"/>
    </source>
</evidence>
<dbReference type="EMBL" id="MNCJ02000318">
    <property type="protein sequence ID" value="KAF5815558.1"/>
    <property type="molecule type" value="Genomic_DNA"/>
</dbReference>
<evidence type="ECO:0000256" key="5">
    <source>
        <dbReference type="ARBA" id="ARBA00022840"/>
    </source>
</evidence>
<evidence type="ECO:0000313" key="11">
    <source>
        <dbReference type="EMBL" id="OTG32054.1"/>
    </source>
</evidence>
<dbReference type="SUPFAM" id="SSF52058">
    <property type="entry name" value="L domain-like"/>
    <property type="match status" value="1"/>
</dbReference>
<dbReference type="GO" id="GO:0006952">
    <property type="term" value="P:defense response"/>
    <property type="evidence" value="ECO:0007669"/>
    <property type="project" value="UniProtKB-KW"/>
</dbReference>
<gene>
    <name evidence="11" type="ORF">HannXRQ_Chr03g0082411</name>
    <name evidence="10" type="ORF">HanXRQr2_Chr03g0124411</name>
</gene>
<sequence>MAVAEIFIGAFITVLFEKLASTDLMRLAQSAGIHSELNKWKDTLSQIQAVLLDAGQKHIIDTAVQLWLHKLQHLAYEIDDVLDDLATESMRKELKGESNTSTSTSTSKVLRLLIPSSCTSLSPHALKYGSKMSSKLNEITTKLNALVVEKNILGLISNVEMSNRISRRLEETSLVDLSRIVGRDGDKKALLEKLLGNELCDENVSILSIVGLGGIGKTTLAQVLYNDEKVKNHFKLMSWVCVSDEFDVFNISKAIFKDVGGEDAKFETLNQLQVALTEKLINKRFLLVLDDVWSENYNEWELLLRPFVVGASGSKIILTTRKTMVASMMDSFQAYPLDHLSNEEALSLFAQHALGKPNFDSHLTLKSHGEGIVKKCGGLPLALITLGRVLRTKSNDEEWEKLLNSEIWHLQNENKILPALRLSYYDLPPHLKQMFAYCCLFPKDYVFQKDELVLLWMAEGFLYESNSNKSLESLGRECFEELESRSFFQQSTNDKSGYTMHELINDLATSVAREFFLMLGDKMALCDMKEDLGKFHHFSFIRESNGVYRKFKALHRARRLRTFIAMSITKLNTRQRFYLSNNVLTELLPKLQFLRVLSLANYNITVVPHSIGSLKHMRYLNFSNTDIICLPEQVGDLYNLQSLLVSGCPHLYSLPNSTVKLINLRHLDISDTPLMRKMPLGIAGLTSLRTLSKVIIGEEDEFKISDLKGLFHLQGQLSIEGLHKVRNAVEAKEANLQQKKSLRDLEMKWSAVFDGSHDEISEYEVFEGLRPFEKLTSLKIYYYKGTKFPSWVRDASLVCLTQLTLHGCRYCTHLPTLGHLPSLRKLFIQRMDALKRLGPELLGPPNSCPAVAFPSLEVLEFKNMKNWGEWSTSGDDKELLNGFLIFMRCL</sequence>
<evidence type="ECO:0000256" key="4">
    <source>
        <dbReference type="ARBA" id="ARBA00022821"/>
    </source>
</evidence>
<dbReference type="OrthoDB" id="25838at2759"/>
<feature type="domain" description="NB-ARC" evidence="6">
    <location>
        <begin position="192"/>
        <end position="354"/>
    </location>
</feature>
<dbReference type="Pfam" id="PF23559">
    <property type="entry name" value="WHD_DRP"/>
    <property type="match status" value="1"/>
</dbReference>
<dbReference type="InterPro" id="IPR002182">
    <property type="entry name" value="NB-ARC"/>
</dbReference>
<evidence type="ECO:0000259" key="7">
    <source>
        <dbReference type="Pfam" id="PF18052"/>
    </source>
</evidence>
<evidence type="ECO:0000256" key="1">
    <source>
        <dbReference type="ARBA" id="ARBA00022614"/>
    </source>
</evidence>
<evidence type="ECO:0000256" key="3">
    <source>
        <dbReference type="ARBA" id="ARBA00022741"/>
    </source>
</evidence>
<dbReference type="InterPro" id="IPR056789">
    <property type="entry name" value="LRR_R13L1-DRL21"/>
</dbReference>
<dbReference type="GO" id="GO:0051707">
    <property type="term" value="P:response to other organism"/>
    <property type="evidence" value="ECO:0007669"/>
    <property type="project" value="UniProtKB-ARBA"/>
</dbReference>
<reference evidence="10 12" key="1">
    <citation type="journal article" date="2017" name="Nature">
        <title>The sunflower genome provides insights into oil metabolism, flowering and Asterid evolution.</title>
        <authorList>
            <person name="Badouin H."/>
            <person name="Gouzy J."/>
            <person name="Grassa C.J."/>
            <person name="Murat F."/>
            <person name="Staton S.E."/>
            <person name="Cottret L."/>
            <person name="Lelandais-Briere C."/>
            <person name="Owens G.L."/>
            <person name="Carrere S."/>
            <person name="Mayjonade B."/>
            <person name="Legrand L."/>
            <person name="Gill N."/>
            <person name="Kane N.C."/>
            <person name="Bowers J.E."/>
            <person name="Hubner S."/>
            <person name="Bellec A."/>
            <person name="Berard A."/>
            <person name="Berges H."/>
            <person name="Blanchet N."/>
            <person name="Boniface M.C."/>
            <person name="Brunel D."/>
            <person name="Catrice O."/>
            <person name="Chaidir N."/>
            <person name="Claudel C."/>
            <person name="Donnadieu C."/>
            <person name="Faraut T."/>
            <person name="Fievet G."/>
            <person name="Helmstetter N."/>
            <person name="King M."/>
            <person name="Knapp S.J."/>
            <person name="Lai Z."/>
            <person name="Le Paslier M.C."/>
            <person name="Lippi Y."/>
            <person name="Lorenzon L."/>
            <person name="Mandel J.R."/>
            <person name="Marage G."/>
            <person name="Marchand G."/>
            <person name="Marquand E."/>
            <person name="Bret-Mestries E."/>
            <person name="Morien E."/>
            <person name="Nambeesan S."/>
            <person name="Nguyen T."/>
            <person name="Pegot-Espagnet P."/>
            <person name="Pouilly N."/>
            <person name="Raftis F."/>
            <person name="Sallet E."/>
            <person name="Schiex T."/>
            <person name="Thomas J."/>
            <person name="Vandecasteele C."/>
            <person name="Vares D."/>
            <person name="Vear F."/>
            <person name="Vautrin S."/>
            <person name="Crespi M."/>
            <person name="Mangin B."/>
            <person name="Burke J.M."/>
            <person name="Salse J."/>
            <person name="Munos S."/>
            <person name="Vincourt P."/>
            <person name="Rieseberg L.H."/>
            <person name="Langlade N.B."/>
        </authorList>
    </citation>
    <scope>NUCLEOTIDE SEQUENCE [LARGE SCALE GENOMIC DNA]</scope>
    <source>
        <strain evidence="12">cv. SF193</strain>
        <tissue evidence="10">Leaves</tissue>
    </source>
</reference>
<protein>
    <submittedName>
        <fullName evidence="10">P-loop containing nucleoside triphosphate hydrolase, leucine-rich repeat domain superfamily</fullName>
    </submittedName>
    <submittedName>
        <fullName evidence="11">Putative NB-ARC</fullName>
    </submittedName>
</protein>
<keyword evidence="1" id="KW-0433">Leucine-rich repeat</keyword>
<reference evidence="10" key="3">
    <citation type="submission" date="2020-06" db="EMBL/GenBank/DDBJ databases">
        <title>Helianthus annuus Genome sequencing and assembly Release 2.</title>
        <authorList>
            <person name="Gouzy J."/>
            <person name="Langlade N."/>
            <person name="Munos S."/>
        </authorList>
    </citation>
    <scope>NUCLEOTIDE SEQUENCE</scope>
    <source>
        <tissue evidence="10">Leaves</tissue>
    </source>
</reference>
<dbReference type="InterPro" id="IPR041118">
    <property type="entry name" value="Rx_N"/>
</dbReference>
<keyword evidence="4" id="KW-0611">Plant defense</keyword>
<keyword evidence="10" id="KW-0378">Hydrolase</keyword>
<keyword evidence="3" id="KW-0547">Nucleotide-binding</keyword>
<feature type="domain" description="R13L1/DRL21-like LRR repeat region" evidence="9">
    <location>
        <begin position="704"/>
        <end position="831"/>
    </location>
</feature>
<name>A0A251V9D5_HELAN</name>
<dbReference type="PANTHER" id="PTHR36766:SF61">
    <property type="entry name" value="NB-ARC DOMAIN DISEASE RESISTANCE PROTEIN"/>
    <property type="match status" value="1"/>
</dbReference>
<dbReference type="InterPro" id="IPR058922">
    <property type="entry name" value="WHD_DRP"/>
</dbReference>
<dbReference type="InParanoid" id="A0A251V9D5"/>
<dbReference type="Pfam" id="PF25019">
    <property type="entry name" value="LRR_R13L1-DRL21"/>
    <property type="match status" value="1"/>
</dbReference>
<dbReference type="Gene3D" id="3.80.10.10">
    <property type="entry name" value="Ribonuclease Inhibitor"/>
    <property type="match status" value="1"/>
</dbReference>
<dbReference type="FunFam" id="3.40.50.300:FF:001091">
    <property type="entry name" value="Probable disease resistance protein At1g61300"/>
    <property type="match status" value="1"/>
</dbReference>
<dbReference type="InterPro" id="IPR027417">
    <property type="entry name" value="P-loop_NTPase"/>
</dbReference>
<keyword evidence="2" id="KW-0677">Repeat</keyword>
<organism evidence="11 12">
    <name type="scientific">Helianthus annuus</name>
    <name type="common">Common sunflower</name>
    <dbReference type="NCBI Taxonomy" id="4232"/>
    <lineage>
        <taxon>Eukaryota</taxon>
        <taxon>Viridiplantae</taxon>
        <taxon>Streptophyta</taxon>
        <taxon>Embryophyta</taxon>
        <taxon>Tracheophyta</taxon>
        <taxon>Spermatophyta</taxon>
        <taxon>Magnoliopsida</taxon>
        <taxon>eudicotyledons</taxon>
        <taxon>Gunneridae</taxon>
        <taxon>Pentapetalae</taxon>
        <taxon>asterids</taxon>
        <taxon>campanulids</taxon>
        <taxon>Asterales</taxon>
        <taxon>Asteraceae</taxon>
        <taxon>Asteroideae</taxon>
        <taxon>Heliantheae alliance</taxon>
        <taxon>Heliantheae</taxon>
        <taxon>Helianthus</taxon>
    </lineage>
</organism>
<dbReference type="FunCoup" id="A0A251V9D5">
    <property type="interactions" value="639"/>
</dbReference>
<dbReference type="GO" id="GO:0016787">
    <property type="term" value="F:hydrolase activity"/>
    <property type="evidence" value="ECO:0007669"/>
    <property type="project" value="UniProtKB-KW"/>
</dbReference>
<feature type="domain" description="Disease resistance protein winged helix" evidence="8">
    <location>
        <begin position="440"/>
        <end position="508"/>
    </location>
</feature>
<dbReference type="GO" id="GO:0043531">
    <property type="term" value="F:ADP binding"/>
    <property type="evidence" value="ECO:0007669"/>
    <property type="project" value="InterPro"/>
</dbReference>
<accession>A0A251V9D5</accession>
<evidence type="ECO:0000256" key="2">
    <source>
        <dbReference type="ARBA" id="ARBA00022737"/>
    </source>
</evidence>
<reference evidence="11" key="2">
    <citation type="submission" date="2017-02" db="EMBL/GenBank/DDBJ databases">
        <title>Sunflower complete genome.</title>
        <authorList>
            <person name="Langlade N."/>
            <person name="Munos S."/>
        </authorList>
    </citation>
    <scope>NUCLEOTIDE SEQUENCE [LARGE SCALE GENOMIC DNA]</scope>
    <source>
        <tissue evidence="11">Leaves</tissue>
    </source>
</reference>
<dbReference type="Gramene" id="mRNA:HanXRQr2_Chr03g0124411">
    <property type="protein sequence ID" value="CDS:HanXRQr2_Chr03g0124411.1"/>
    <property type="gene ID" value="HanXRQr2_Chr03g0124411"/>
</dbReference>
<proteinExistence type="predicted"/>
<dbReference type="Gene3D" id="1.20.5.4130">
    <property type="match status" value="1"/>
</dbReference>
<evidence type="ECO:0000259" key="8">
    <source>
        <dbReference type="Pfam" id="PF23559"/>
    </source>
</evidence>
<evidence type="ECO:0000313" key="10">
    <source>
        <dbReference type="EMBL" id="KAF5815558.1"/>
    </source>
</evidence>
<dbReference type="Proteomes" id="UP000215914">
    <property type="component" value="Chromosome 3"/>
</dbReference>
<keyword evidence="12" id="KW-1185">Reference proteome</keyword>
<dbReference type="PRINTS" id="PR00364">
    <property type="entry name" value="DISEASERSIST"/>
</dbReference>
<evidence type="ECO:0000313" key="12">
    <source>
        <dbReference type="Proteomes" id="UP000215914"/>
    </source>
</evidence>
<keyword evidence="5" id="KW-0067">ATP-binding</keyword>
<dbReference type="Gene3D" id="1.10.8.430">
    <property type="entry name" value="Helical domain of apoptotic protease-activating factors"/>
    <property type="match status" value="1"/>
</dbReference>
<evidence type="ECO:0000259" key="6">
    <source>
        <dbReference type="Pfam" id="PF00931"/>
    </source>
</evidence>